<name>A0A812PME0_9DINO</name>
<dbReference type="EMBL" id="CAJNDS010002186">
    <property type="protein sequence ID" value="CAE7363525.1"/>
    <property type="molecule type" value="Genomic_DNA"/>
</dbReference>
<feature type="compositionally biased region" description="Basic and acidic residues" evidence="1">
    <location>
        <begin position="19"/>
        <end position="43"/>
    </location>
</feature>
<reference evidence="2" key="1">
    <citation type="submission" date="2021-02" db="EMBL/GenBank/DDBJ databases">
        <authorList>
            <person name="Dougan E. K."/>
            <person name="Rhodes N."/>
            <person name="Thang M."/>
            <person name="Chan C."/>
        </authorList>
    </citation>
    <scope>NUCLEOTIDE SEQUENCE</scope>
</reference>
<accession>A0A812PME0</accession>
<dbReference type="AlphaFoldDB" id="A0A812PME0"/>
<sequence>MAKWMKPLRAFTGLFRRGERQQAEADQRKSSLKKVDRSSKDASRSSQRLRFATEDPQPARVAGDKGPKESRMPRCVKDATKDAKEDSALEGFGGPIKAKPMQTAHSQADELSCHATAAYMSVTG</sequence>
<evidence type="ECO:0000313" key="3">
    <source>
        <dbReference type="Proteomes" id="UP000604046"/>
    </source>
</evidence>
<comment type="caution">
    <text evidence="2">The sequence shown here is derived from an EMBL/GenBank/DDBJ whole genome shotgun (WGS) entry which is preliminary data.</text>
</comment>
<evidence type="ECO:0000256" key="1">
    <source>
        <dbReference type="SAM" id="MobiDB-lite"/>
    </source>
</evidence>
<dbReference type="Proteomes" id="UP000604046">
    <property type="component" value="Unassembled WGS sequence"/>
</dbReference>
<evidence type="ECO:0000313" key="2">
    <source>
        <dbReference type="EMBL" id="CAE7363525.1"/>
    </source>
</evidence>
<keyword evidence="3" id="KW-1185">Reference proteome</keyword>
<dbReference type="OrthoDB" id="432648at2759"/>
<feature type="compositionally biased region" description="Basic and acidic residues" evidence="1">
    <location>
        <begin position="62"/>
        <end position="87"/>
    </location>
</feature>
<gene>
    <name evidence="2" type="primary">dbp9</name>
    <name evidence="2" type="ORF">SNAT2548_LOCUS19646</name>
</gene>
<feature type="region of interest" description="Disordered" evidence="1">
    <location>
        <begin position="19"/>
        <end position="99"/>
    </location>
</feature>
<protein>
    <submittedName>
        <fullName evidence="2">Dbp9 protein</fullName>
    </submittedName>
</protein>
<proteinExistence type="predicted"/>
<organism evidence="2 3">
    <name type="scientific">Symbiodinium natans</name>
    <dbReference type="NCBI Taxonomy" id="878477"/>
    <lineage>
        <taxon>Eukaryota</taxon>
        <taxon>Sar</taxon>
        <taxon>Alveolata</taxon>
        <taxon>Dinophyceae</taxon>
        <taxon>Suessiales</taxon>
        <taxon>Symbiodiniaceae</taxon>
        <taxon>Symbiodinium</taxon>
    </lineage>
</organism>